<keyword evidence="3" id="KW-0547">Nucleotide-binding</keyword>
<gene>
    <name evidence="8" type="ordered locus">SpiGrapes_1398</name>
</gene>
<keyword evidence="9" id="KW-1185">Reference proteome</keyword>
<proteinExistence type="inferred from homology"/>
<dbReference type="STRING" id="158190.SpiGrapes_1398"/>
<dbReference type="OrthoDB" id="357193at2"/>
<evidence type="ECO:0000256" key="2">
    <source>
        <dbReference type="ARBA" id="ARBA00022679"/>
    </source>
</evidence>
<dbReference type="KEGG" id="sgp:SpiGrapes_1398"/>
<evidence type="ECO:0000256" key="5">
    <source>
        <dbReference type="ARBA" id="ARBA00022840"/>
    </source>
</evidence>
<dbReference type="Pfam" id="PF00294">
    <property type="entry name" value="PfkB"/>
    <property type="match status" value="1"/>
</dbReference>
<name>G8QUH6_SPHPG</name>
<dbReference type="PANTHER" id="PTHR46566">
    <property type="entry name" value="1-PHOSPHOFRUCTOKINASE-RELATED"/>
    <property type="match status" value="1"/>
</dbReference>
<dbReference type="Proteomes" id="UP000005632">
    <property type="component" value="Chromosome"/>
</dbReference>
<dbReference type="InterPro" id="IPR011611">
    <property type="entry name" value="PfkB_dom"/>
</dbReference>
<keyword evidence="5" id="KW-0067">ATP-binding</keyword>
<keyword evidence="2 6" id="KW-0808">Transferase</keyword>
<evidence type="ECO:0000256" key="1">
    <source>
        <dbReference type="ARBA" id="ARBA00010688"/>
    </source>
</evidence>
<evidence type="ECO:0000313" key="9">
    <source>
        <dbReference type="Proteomes" id="UP000005632"/>
    </source>
</evidence>
<sequence>MILTVCLNPTFQNTMLFDSFTLGEVNRCITHFLDASGKGMNTARILSQLGEDASLLTHLGGVRKEEMLSLCKKDRVEILHADSESEIRTCTTIISQGQCTELVEEPFAVAPSTELKIRQLYSQALSRAEAVIICGTRAPGYSENLYSDFTFEAKQQGKFVLLDVKGHDLLSSLPFRPDVIKPNLSEFMKTFFDEAIGEQEATEECKAKVIAKLKSLHTLYGCSIVLSRGKADTWLYDGSFYTCPVIPGQVVNTIGCGDTLSAVLTSRLQKGQTLQQAINEATRYATKNAENIHPGNISSEPIQPISY</sequence>
<dbReference type="GO" id="GO:0016301">
    <property type="term" value="F:kinase activity"/>
    <property type="evidence" value="ECO:0007669"/>
    <property type="project" value="UniProtKB-KW"/>
</dbReference>
<dbReference type="PIRSF" id="PIRSF000535">
    <property type="entry name" value="1PFK/6PFK/LacC"/>
    <property type="match status" value="1"/>
</dbReference>
<dbReference type="Gene3D" id="3.40.1190.20">
    <property type="match status" value="1"/>
</dbReference>
<dbReference type="eggNOG" id="COG1105">
    <property type="taxonomic scope" value="Bacteria"/>
</dbReference>
<dbReference type="InterPro" id="IPR017583">
    <property type="entry name" value="Tagatose/fructose_Pkinase"/>
</dbReference>
<dbReference type="GO" id="GO:0005524">
    <property type="term" value="F:ATP binding"/>
    <property type="evidence" value="ECO:0007669"/>
    <property type="project" value="UniProtKB-KW"/>
</dbReference>
<comment type="similarity">
    <text evidence="1">Belongs to the carbohydrate kinase PfkB family.</text>
</comment>
<evidence type="ECO:0000256" key="4">
    <source>
        <dbReference type="ARBA" id="ARBA00022777"/>
    </source>
</evidence>
<evidence type="ECO:0000256" key="3">
    <source>
        <dbReference type="ARBA" id="ARBA00022741"/>
    </source>
</evidence>
<protein>
    <submittedName>
        <fullName evidence="8">Fructose-1-phosphate kinase/fructose-6-phosphate kinase</fullName>
    </submittedName>
</protein>
<dbReference type="GO" id="GO:0016773">
    <property type="term" value="F:phosphotransferase activity, alcohol group as acceptor"/>
    <property type="evidence" value="ECO:0007669"/>
    <property type="project" value="InterPro"/>
</dbReference>
<dbReference type="GO" id="GO:0005975">
    <property type="term" value="P:carbohydrate metabolic process"/>
    <property type="evidence" value="ECO:0007669"/>
    <property type="project" value="InterPro"/>
</dbReference>
<dbReference type="AlphaFoldDB" id="G8QUH6"/>
<dbReference type="InterPro" id="IPR029056">
    <property type="entry name" value="Ribokinase-like"/>
</dbReference>
<organism evidence="8 9">
    <name type="scientific">Sphaerochaeta pleomorpha (strain ATCC BAA-1885 / DSM 22778 / Grapes)</name>
    <dbReference type="NCBI Taxonomy" id="158190"/>
    <lineage>
        <taxon>Bacteria</taxon>
        <taxon>Pseudomonadati</taxon>
        <taxon>Spirochaetota</taxon>
        <taxon>Spirochaetia</taxon>
        <taxon>Spirochaetales</taxon>
        <taxon>Sphaerochaetaceae</taxon>
        <taxon>Sphaerochaeta</taxon>
    </lineage>
</organism>
<evidence type="ECO:0000313" key="8">
    <source>
        <dbReference type="EMBL" id="AEV29209.1"/>
    </source>
</evidence>
<evidence type="ECO:0000259" key="7">
    <source>
        <dbReference type="Pfam" id="PF00294"/>
    </source>
</evidence>
<dbReference type="EMBL" id="CP003155">
    <property type="protein sequence ID" value="AEV29209.1"/>
    <property type="molecule type" value="Genomic_DNA"/>
</dbReference>
<accession>G8QUH6</accession>
<keyword evidence="4 8" id="KW-0418">Kinase</keyword>
<dbReference type="RefSeq" id="WP_014270058.1">
    <property type="nucleotide sequence ID" value="NC_016633.1"/>
</dbReference>
<evidence type="ECO:0000256" key="6">
    <source>
        <dbReference type="PIRNR" id="PIRNR000535"/>
    </source>
</evidence>
<dbReference type="HOGENOM" id="CLU_050013_0_2_12"/>
<dbReference type="SUPFAM" id="SSF53613">
    <property type="entry name" value="Ribokinase-like"/>
    <property type="match status" value="1"/>
</dbReference>
<feature type="domain" description="Carbohydrate kinase PfkB" evidence="7">
    <location>
        <begin position="22"/>
        <end position="290"/>
    </location>
</feature>
<reference evidence="8 9" key="1">
    <citation type="submission" date="2011-11" db="EMBL/GenBank/DDBJ databases">
        <title>Complete sequence of Spirochaeta sp. grapes.</title>
        <authorList>
            <consortium name="US DOE Joint Genome Institute"/>
            <person name="Lucas S."/>
            <person name="Han J."/>
            <person name="Lapidus A."/>
            <person name="Cheng J.-F."/>
            <person name="Goodwin L."/>
            <person name="Pitluck S."/>
            <person name="Peters L."/>
            <person name="Ovchinnikova G."/>
            <person name="Munk A.C."/>
            <person name="Detter J.C."/>
            <person name="Han C."/>
            <person name="Tapia R."/>
            <person name="Land M."/>
            <person name="Hauser L."/>
            <person name="Kyrpides N."/>
            <person name="Ivanova N."/>
            <person name="Pagani I."/>
            <person name="Ritalahtilisa K."/>
            <person name="Loeffler F."/>
            <person name="Woyke T."/>
        </authorList>
    </citation>
    <scope>NUCLEOTIDE SEQUENCE [LARGE SCALE GENOMIC DNA]</scope>
    <source>
        <strain evidence="9">ATCC BAA-1885 / DSM 22778 / Grapes</strain>
    </source>
</reference>
<dbReference type="PANTHER" id="PTHR46566:SF2">
    <property type="entry name" value="ATP-DEPENDENT 6-PHOSPHOFRUCTOKINASE ISOZYME 2"/>
    <property type="match status" value="1"/>
</dbReference>